<sequence length="703" mass="79750">MSENEDIAVPFIRRKQKNLAYFQKYRPEIFQYFSDYQPTHCELVITPGRDDVDLVDSGRSVYRHLACEYSRNEVSRFLDDYPPERPLQSMEPPFLKPSEDARFASRYVRESASESSLTPESFRGYFRGKSFPCVIFLGCGLGYHIEALVEKAELIDAVVFEPDPDRFALTLFTVDWEEICKKFRQKGRSISFCLSTDPSEDNIRRVLSSKVAEMVPLYPYLCTYFNHLANVDLYRIAREVERDLPVVGANWGSYDFELRGFRNVYHNLNLRGAYLKPYLGSESHLPVAIVGSGPSLDDRIESLKKNRDKVVIFSAGTGLRALLSHGVRPDFHVELDADYMIYEMLTDIRESYGLDGIELLCTVSVNPLVPPLFERSSFYFSNEYYIPALLGLHADAIPGCTPTCTNAALAIAFSIGFRNLYLFGTDYGYVDKQRHHSMYSVYGEKSASEFATRFRSETEAQTEARPKFEVEGVNNRTVITQSDYYTAKRSVENYLQDRLKQGLTFSVRNCSDGAVIEGAEWMSAESFTQQFSGASDADRHAAVGSVQASIVEMPDLDARVLVRSVVDEITMTSNGCLDILKGSRLAGRKDLVVVCNQIRDFVNRVGQGSGRQSHIVVQLMGWQMIKGTVQRFLQVGLCHGLAHEDENLAPFLKHWSDTLKEFLRLLPGHFRAVMESGEAPQNDDWVTTRLMNPEPDWAIPENI</sequence>
<feature type="domain" description="Glycosyltransferase Maf N-terminal" evidence="2">
    <location>
        <begin position="16"/>
        <end position="209"/>
    </location>
</feature>
<evidence type="ECO:0000259" key="1">
    <source>
        <dbReference type="Pfam" id="PF01973"/>
    </source>
</evidence>
<reference evidence="4" key="1">
    <citation type="submission" date="2016-10" db="EMBL/GenBank/DDBJ databases">
        <authorList>
            <person name="Varghese N."/>
            <person name="Submissions S."/>
        </authorList>
    </citation>
    <scope>NUCLEOTIDE SEQUENCE [LARGE SCALE GENOMIC DNA]</scope>
    <source>
        <strain evidence="4">CGMCC 1.6294</strain>
    </source>
</reference>
<accession>A0A1I6GIT1</accession>
<organism evidence="3 4">
    <name type="scientific">Marinobacter gudaonensis</name>
    <dbReference type="NCBI Taxonomy" id="375760"/>
    <lineage>
        <taxon>Bacteria</taxon>
        <taxon>Pseudomonadati</taxon>
        <taxon>Pseudomonadota</taxon>
        <taxon>Gammaproteobacteria</taxon>
        <taxon>Pseudomonadales</taxon>
        <taxon>Marinobacteraceae</taxon>
        <taxon>Marinobacter</taxon>
    </lineage>
</organism>
<dbReference type="PANTHER" id="PTHR41786:SF1">
    <property type="entry name" value="6-HYDROXYMETHYLPTERIN DIPHOSPHOKINASE MPTE-LIKE DOMAIN-CONTAINING PROTEIN"/>
    <property type="match status" value="1"/>
</dbReference>
<dbReference type="Pfam" id="PF01973">
    <property type="entry name" value="MptE-like"/>
    <property type="match status" value="1"/>
</dbReference>
<gene>
    <name evidence="3" type="ORF">SAMN04488073_0915</name>
</gene>
<dbReference type="PANTHER" id="PTHR41786">
    <property type="entry name" value="MOTILITY ACCESSORY FACTOR MAF"/>
    <property type="match status" value="1"/>
</dbReference>
<dbReference type="Pfam" id="PF20157">
    <property type="entry name" value="Maf_flag10_N"/>
    <property type="match status" value="1"/>
</dbReference>
<dbReference type="AlphaFoldDB" id="A0A1I6GIT1"/>
<dbReference type="InterPro" id="IPR002826">
    <property type="entry name" value="MptE-like"/>
</dbReference>
<dbReference type="STRING" id="375760.SAMN04488073_0915"/>
<dbReference type="Proteomes" id="UP000199290">
    <property type="component" value="Unassembled WGS sequence"/>
</dbReference>
<evidence type="ECO:0000313" key="4">
    <source>
        <dbReference type="Proteomes" id="UP000199290"/>
    </source>
</evidence>
<dbReference type="RefSeq" id="WP_091986496.1">
    <property type="nucleotide sequence ID" value="NZ_FOYV01000001.1"/>
</dbReference>
<name>A0A1I6GIT1_9GAMM</name>
<dbReference type="OrthoDB" id="7254531at2"/>
<dbReference type="InterPro" id="IPR045376">
    <property type="entry name" value="Maf_N"/>
</dbReference>
<evidence type="ECO:0000259" key="2">
    <source>
        <dbReference type="Pfam" id="PF20157"/>
    </source>
</evidence>
<dbReference type="EMBL" id="FOYV01000001">
    <property type="protein sequence ID" value="SFR42102.1"/>
    <property type="molecule type" value="Genomic_DNA"/>
</dbReference>
<evidence type="ECO:0000313" key="3">
    <source>
        <dbReference type="EMBL" id="SFR42102.1"/>
    </source>
</evidence>
<keyword evidence="4" id="KW-1185">Reference proteome</keyword>
<protein>
    <recommendedName>
        <fullName evidence="5">DUF115 domain-containing protein</fullName>
    </recommendedName>
</protein>
<proteinExistence type="predicted"/>
<feature type="domain" description="6-hydroxymethylpterin diphosphokinase MptE-like" evidence="1">
    <location>
        <begin position="273"/>
        <end position="431"/>
    </location>
</feature>
<evidence type="ECO:0008006" key="5">
    <source>
        <dbReference type="Google" id="ProtNLM"/>
    </source>
</evidence>